<dbReference type="Gene3D" id="1.10.443.10">
    <property type="entry name" value="Intergrase catalytic core"/>
    <property type="match status" value="1"/>
</dbReference>
<dbReference type="PROSITE" id="PS51898">
    <property type="entry name" value="TYR_RECOMBINASE"/>
    <property type="match status" value="1"/>
</dbReference>
<feature type="domain" description="Tyr recombinase" evidence="5">
    <location>
        <begin position="178"/>
        <end position="376"/>
    </location>
</feature>
<comment type="similarity">
    <text evidence="1">Belongs to the 'phage' integrase family.</text>
</comment>
<dbReference type="PANTHER" id="PTHR30349:SF41">
    <property type="entry name" value="INTEGRASE_RECOMBINASE PROTEIN MJ0367-RELATED"/>
    <property type="match status" value="1"/>
</dbReference>
<evidence type="ECO:0000256" key="4">
    <source>
        <dbReference type="ARBA" id="ARBA00023172"/>
    </source>
</evidence>
<proteinExistence type="inferred from homology"/>
<dbReference type="PANTHER" id="PTHR30349">
    <property type="entry name" value="PHAGE INTEGRASE-RELATED"/>
    <property type="match status" value="1"/>
</dbReference>
<evidence type="ECO:0000256" key="1">
    <source>
        <dbReference type="ARBA" id="ARBA00008857"/>
    </source>
</evidence>
<dbReference type="InterPro" id="IPR050090">
    <property type="entry name" value="Tyrosine_recombinase_XerCD"/>
</dbReference>
<sequence length="408" mass="46927">MFKVIKCGEQFSINGVDAPYFPMLVNIELEPDEASLYEVNSYLRSFATKRKGVEKAKRIAAALCRFFNYHYYVRVRRVAEEIVAYTIIDESIIKRYQEWLKLKSDLGEASSRNTEIKYIYHFYWHLEHKVGAISGVIGIPDGVRGLTYGLPVRKATARQKTDFLVPILEKEISKPAKPDTKYTDWEAAYIRASSKKCPLSARDALMIRVIIDTALRREELATLTTNLFDDPPPIDSKYAFVKLNRSKFDESKGQRQAPFPVELYRKIKQYKKTHRRKLKKEGVNDGKALFLSNRGSPLGLTSVNYVLNKYGLRPHDGRKLSLTELFIERIELGMSRDLAIAEVAEIAGHSAKSRGTTLEEYYLEASRILEARQLKAKSIREEDTKEMQIQKLEAKIEELQKKLRESTA</sequence>
<dbReference type="InterPro" id="IPR002104">
    <property type="entry name" value="Integrase_catalytic"/>
</dbReference>
<reference evidence="7" key="1">
    <citation type="journal article" date="2019" name="Int. J. Syst. Evol. Microbiol.">
        <title>The Global Catalogue of Microorganisms (GCM) 10K type strain sequencing project: providing services to taxonomists for standard genome sequencing and annotation.</title>
        <authorList>
            <consortium name="The Broad Institute Genomics Platform"/>
            <consortium name="The Broad Institute Genome Sequencing Center for Infectious Disease"/>
            <person name="Wu L."/>
            <person name="Ma J."/>
        </authorList>
    </citation>
    <scope>NUCLEOTIDE SEQUENCE [LARGE SCALE GENOMIC DNA]</scope>
    <source>
        <strain evidence="7">KCTC 52449</strain>
    </source>
</reference>
<keyword evidence="2" id="KW-0229">DNA integration</keyword>
<keyword evidence="4" id="KW-0233">DNA recombination</keyword>
<organism evidence="6 7">
    <name type="scientific">Alteromonas oceani</name>
    <dbReference type="NCBI Taxonomy" id="2071609"/>
    <lineage>
        <taxon>Bacteria</taxon>
        <taxon>Pseudomonadati</taxon>
        <taxon>Pseudomonadota</taxon>
        <taxon>Gammaproteobacteria</taxon>
        <taxon>Alteromonadales</taxon>
        <taxon>Alteromonadaceae</taxon>
        <taxon>Alteromonas/Salinimonas group</taxon>
        <taxon>Alteromonas</taxon>
    </lineage>
</organism>
<gene>
    <name evidence="6" type="ORF">ACFOEW_16515</name>
</gene>
<evidence type="ECO:0000313" key="6">
    <source>
        <dbReference type="EMBL" id="MFC3203413.1"/>
    </source>
</evidence>
<dbReference type="InterPro" id="IPR011010">
    <property type="entry name" value="DNA_brk_join_enz"/>
</dbReference>
<evidence type="ECO:0000313" key="7">
    <source>
        <dbReference type="Proteomes" id="UP001595477"/>
    </source>
</evidence>
<evidence type="ECO:0000256" key="2">
    <source>
        <dbReference type="ARBA" id="ARBA00022908"/>
    </source>
</evidence>
<dbReference type="Pfam" id="PF00589">
    <property type="entry name" value="Phage_integrase"/>
    <property type="match status" value="1"/>
</dbReference>
<dbReference type="EMBL" id="JBHRSX010000090">
    <property type="protein sequence ID" value="MFC3203413.1"/>
    <property type="molecule type" value="Genomic_DNA"/>
</dbReference>
<dbReference type="CDD" id="cd00397">
    <property type="entry name" value="DNA_BRE_C"/>
    <property type="match status" value="1"/>
</dbReference>
<keyword evidence="3" id="KW-0238">DNA-binding</keyword>
<evidence type="ECO:0000256" key="3">
    <source>
        <dbReference type="ARBA" id="ARBA00023125"/>
    </source>
</evidence>
<dbReference type="InterPro" id="IPR013762">
    <property type="entry name" value="Integrase-like_cat_sf"/>
</dbReference>
<dbReference type="RefSeq" id="WP_123326667.1">
    <property type="nucleotide sequence ID" value="NZ_JBHRSX010000090.1"/>
</dbReference>
<protein>
    <submittedName>
        <fullName evidence="6">Tyrosine-type recombinase/integrase</fullName>
    </submittedName>
</protein>
<comment type="caution">
    <text evidence="6">The sequence shown here is derived from an EMBL/GenBank/DDBJ whole genome shotgun (WGS) entry which is preliminary data.</text>
</comment>
<evidence type="ECO:0000259" key="5">
    <source>
        <dbReference type="PROSITE" id="PS51898"/>
    </source>
</evidence>
<keyword evidence="7" id="KW-1185">Reference proteome</keyword>
<accession>A0ABV7K240</accession>
<dbReference type="SUPFAM" id="SSF56349">
    <property type="entry name" value="DNA breaking-rejoining enzymes"/>
    <property type="match status" value="1"/>
</dbReference>
<name>A0ABV7K240_9ALTE</name>
<dbReference type="Proteomes" id="UP001595477">
    <property type="component" value="Unassembled WGS sequence"/>
</dbReference>